<dbReference type="PRINTS" id="PR00474">
    <property type="entry name" value="GLU5KINASE"/>
</dbReference>
<dbReference type="PANTHER" id="PTHR23342">
    <property type="entry name" value="N-ACETYLGLUTAMATE SYNTHASE"/>
    <property type="match status" value="1"/>
</dbReference>
<keyword evidence="7 9" id="KW-0067">ATP-binding</keyword>
<dbReference type="InterPro" id="IPR001048">
    <property type="entry name" value="Asp/Glu/Uridylate_kinase"/>
</dbReference>
<dbReference type="Gene3D" id="3.40.1160.10">
    <property type="entry name" value="Acetylglutamate kinase-like"/>
    <property type="match status" value="1"/>
</dbReference>
<sequence length="323" mass="33728">MNDDTDGKNEKPRLRAVDGGLADQEARQARARILSEALPYMRRFADQTFVIKYGGHAMGSEELADDFARDVVLLKQVGVNPVVVHGGGPQIGAMLDRLKVQSSFVDGLRVTDAATVEIVEMVLAGSINKQVVTAINRAGGTAIGISGKDGNLIEARKLRRTVKDPGSNIEKILDLGFVGEPSHVNPAVLDALRATKVIPVIAPIGVGEHGETYNINADTAAGAIAGALGATKLIMLTDVPGVLDKSGQLIPSMTQKEALVSLGDGTISGGMIPKLETCLSALRAGVKAAHILDGRVPHVLLLEVFTEQGVGTMIGATRPPAAS</sequence>
<evidence type="ECO:0000256" key="5">
    <source>
        <dbReference type="ARBA" id="ARBA00022741"/>
    </source>
</evidence>
<feature type="site" description="Transition state stabilizer" evidence="9">
    <location>
        <position position="52"/>
    </location>
</feature>
<dbReference type="InterPro" id="IPR041727">
    <property type="entry name" value="NAGK-C"/>
</dbReference>
<dbReference type="InterPro" id="IPR001057">
    <property type="entry name" value="Glu/AcGlu_kinase"/>
</dbReference>
<keyword evidence="4 9" id="KW-0808">Transferase</keyword>
<dbReference type="InterPro" id="IPR037528">
    <property type="entry name" value="ArgB"/>
</dbReference>
<comment type="subcellular location">
    <subcellularLocation>
        <location evidence="9">Cytoplasm</location>
    </subcellularLocation>
</comment>
<dbReference type="HAMAP" id="MF_00082">
    <property type="entry name" value="ArgB"/>
    <property type="match status" value="1"/>
</dbReference>
<evidence type="ECO:0000259" key="11">
    <source>
        <dbReference type="Pfam" id="PF00696"/>
    </source>
</evidence>
<name>A0ABV7L678_9PROT</name>
<reference evidence="13" key="1">
    <citation type="journal article" date="2019" name="Int. J. Syst. Evol. Microbiol.">
        <title>The Global Catalogue of Microorganisms (GCM) 10K type strain sequencing project: providing services to taxonomists for standard genome sequencing and annotation.</title>
        <authorList>
            <consortium name="The Broad Institute Genomics Platform"/>
            <consortium name="The Broad Institute Genome Sequencing Center for Infectious Disease"/>
            <person name="Wu L."/>
            <person name="Ma J."/>
        </authorList>
    </citation>
    <scope>NUCLEOTIDE SEQUENCE [LARGE SCALE GENOMIC DNA]</scope>
    <source>
        <strain evidence="13">KCTC 42964</strain>
    </source>
</reference>
<evidence type="ECO:0000313" key="12">
    <source>
        <dbReference type="EMBL" id="MFC3230090.1"/>
    </source>
</evidence>
<evidence type="ECO:0000313" key="13">
    <source>
        <dbReference type="Proteomes" id="UP001595528"/>
    </source>
</evidence>
<dbReference type="InterPro" id="IPR036393">
    <property type="entry name" value="AceGlu_kinase-like_sf"/>
</dbReference>
<keyword evidence="9" id="KW-0963">Cytoplasm</keyword>
<evidence type="ECO:0000256" key="1">
    <source>
        <dbReference type="ARBA" id="ARBA00004828"/>
    </source>
</evidence>
<evidence type="ECO:0000256" key="7">
    <source>
        <dbReference type="ARBA" id="ARBA00022840"/>
    </source>
</evidence>
<dbReference type="CDD" id="cd04250">
    <property type="entry name" value="AAK_NAGK-C"/>
    <property type="match status" value="1"/>
</dbReference>
<feature type="site" description="Transition state stabilizer" evidence="9">
    <location>
        <position position="274"/>
    </location>
</feature>
<protein>
    <recommendedName>
        <fullName evidence="9">Acetylglutamate kinase</fullName>
        <ecNumber evidence="9">2.7.2.8</ecNumber>
    </recommendedName>
    <alternativeName>
        <fullName evidence="9">N-acetyl-L-glutamate 5-phosphotransferase</fullName>
    </alternativeName>
    <alternativeName>
        <fullName evidence="9">NAG kinase</fullName>
        <shortName evidence="9">NAGK</shortName>
    </alternativeName>
</protein>
<feature type="region of interest" description="Disordered" evidence="10">
    <location>
        <begin position="1"/>
        <end position="21"/>
    </location>
</feature>
<keyword evidence="13" id="KW-1185">Reference proteome</keyword>
<evidence type="ECO:0000256" key="10">
    <source>
        <dbReference type="SAM" id="MobiDB-lite"/>
    </source>
</evidence>
<feature type="compositionally biased region" description="Basic and acidic residues" evidence="10">
    <location>
        <begin position="1"/>
        <end position="16"/>
    </location>
</feature>
<evidence type="ECO:0000256" key="3">
    <source>
        <dbReference type="ARBA" id="ARBA00022605"/>
    </source>
</evidence>
<keyword evidence="3 9" id="KW-0028">Amino-acid biosynthesis</keyword>
<evidence type="ECO:0000256" key="6">
    <source>
        <dbReference type="ARBA" id="ARBA00022777"/>
    </source>
</evidence>
<comment type="caution">
    <text evidence="12">The sequence shown here is derived from an EMBL/GenBank/DDBJ whole genome shotgun (WGS) entry which is preliminary data.</text>
</comment>
<evidence type="ECO:0000256" key="4">
    <source>
        <dbReference type="ARBA" id="ARBA00022679"/>
    </source>
</evidence>
<dbReference type="RefSeq" id="WP_379904925.1">
    <property type="nucleotide sequence ID" value="NZ_JBHRTR010000036.1"/>
</dbReference>
<organism evidence="12 13">
    <name type="scientific">Marinibaculum pumilum</name>
    <dbReference type="NCBI Taxonomy" id="1766165"/>
    <lineage>
        <taxon>Bacteria</taxon>
        <taxon>Pseudomonadati</taxon>
        <taxon>Pseudomonadota</taxon>
        <taxon>Alphaproteobacteria</taxon>
        <taxon>Rhodospirillales</taxon>
        <taxon>Rhodospirillaceae</taxon>
        <taxon>Marinibaculum</taxon>
    </lineage>
</organism>
<dbReference type="NCBIfam" id="TIGR00761">
    <property type="entry name" value="argB"/>
    <property type="match status" value="1"/>
</dbReference>
<comment type="catalytic activity">
    <reaction evidence="8 9">
        <text>N-acetyl-L-glutamate + ATP = N-acetyl-L-glutamyl 5-phosphate + ADP</text>
        <dbReference type="Rhea" id="RHEA:14629"/>
        <dbReference type="ChEBI" id="CHEBI:30616"/>
        <dbReference type="ChEBI" id="CHEBI:44337"/>
        <dbReference type="ChEBI" id="CHEBI:57936"/>
        <dbReference type="ChEBI" id="CHEBI:456216"/>
        <dbReference type="EC" id="2.7.2.8"/>
    </reaction>
</comment>
<proteinExistence type="inferred from homology"/>
<comment type="pathway">
    <text evidence="1 9">Amino-acid biosynthesis; L-arginine biosynthesis; N(2)-acetyl-L-ornithine from L-glutamate: step 2/4.</text>
</comment>
<dbReference type="EMBL" id="JBHRTR010000036">
    <property type="protein sequence ID" value="MFC3230090.1"/>
    <property type="molecule type" value="Genomic_DNA"/>
</dbReference>
<dbReference type="GO" id="GO:0003991">
    <property type="term" value="F:acetylglutamate kinase activity"/>
    <property type="evidence" value="ECO:0007669"/>
    <property type="project" value="UniProtKB-EC"/>
</dbReference>
<comment type="function">
    <text evidence="9">Catalyzes the ATP-dependent phosphorylation of N-acetyl-L-glutamate.</text>
</comment>
<feature type="binding site" evidence="9">
    <location>
        <position position="214"/>
    </location>
    <ligand>
        <name>substrate</name>
    </ligand>
</feature>
<keyword evidence="5 9" id="KW-0547">Nucleotide-binding</keyword>
<accession>A0ABV7L678</accession>
<evidence type="ECO:0000256" key="8">
    <source>
        <dbReference type="ARBA" id="ARBA00048141"/>
    </source>
</evidence>
<keyword evidence="2 9" id="KW-0055">Arginine biosynthesis</keyword>
<feature type="binding site" evidence="9">
    <location>
        <begin position="87"/>
        <end position="88"/>
    </location>
    <ligand>
        <name>substrate</name>
    </ligand>
</feature>
<gene>
    <name evidence="9 12" type="primary">argB</name>
    <name evidence="12" type="ORF">ACFOGJ_22760</name>
</gene>
<keyword evidence="6 9" id="KW-0418">Kinase</keyword>
<dbReference type="PIRSF" id="PIRSF000728">
    <property type="entry name" value="NAGK"/>
    <property type="match status" value="1"/>
</dbReference>
<evidence type="ECO:0000256" key="2">
    <source>
        <dbReference type="ARBA" id="ARBA00022571"/>
    </source>
</evidence>
<dbReference type="SUPFAM" id="SSF53633">
    <property type="entry name" value="Carbamate kinase-like"/>
    <property type="match status" value="1"/>
</dbReference>
<dbReference type="PANTHER" id="PTHR23342:SF0">
    <property type="entry name" value="N-ACETYLGLUTAMATE SYNTHASE, MITOCHONDRIAL"/>
    <property type="match status" value="1"/>
</dbReference>
<dbReference type="EC" id="2.7.2.8" evidence="9"/>
<feature type="binding site" evidence="9">
    <location>
        <position position="109"/>
    </location>
    <ligand>
        <name>substrate</name>
    </ligand>
</feature>
<dbReference type="InterPro" id="IPR004662">
    <property type="entry name" value="AcgluKinase_fam"/>
</dbReference>
<comment type="similarity">
    <text evidence="9">Belongs to the acetylglutamate kinase family. ArgB subfamily.</text>
</comment>
<evidence type="ECO:0000256" key="9">
    <source>
        <dbReference type="HAMAP-Rule" id="MF_00082"/>
    </source>
</evidence>
<feature type="domain" description="Aspartate/glutamate/uridylate kinase" evidence="11">
    <location>
        <begin position="48"/>
        <end position="293"/>
    </location>
</feature>
<dbReference type="Proteomes" id="UP001595528">
    <property type="component" value="Unassembled WGS sequence"/>
</dbReference>
<dbReference type="Pfam" id="PF00696">
    <property type="entry name" value="AA_kinase"/>
    <property type="match status" value="1"/>
</dbReference>